<dbReference type="PANTHER" id="PTHR11063">
    <property type="entry name" value="GLUTAMATE SEMIALDEHYDE DEHYDROGENASE"/>
    <property type="match status" value="1"/>
</dbReference>
<dbReference type="NCBIfam" id="TIGR00407">
    <property type="entry name" value="proA"/>
    <property type="match status" value="1"/>
</dbReference>
<evidence type="ECO:0000313" key="9">
    <source>
        <dbReference type="EMBL" id="RIH80695.1"/>
    </source>
</evidence>
<dbReference type="GO" id="GO:0004350">
    <property type="term" value="F:glutamate-5-semialdehyde dehydrogenase activity"/>
    <property type="evidence" value="ECO:0007669"/>
    <property type="project" value="UniProtKB-UniRule"/>
</dbReference>
<dbReference type="InterPro" id="IPR016163">
    <property type="entry name" value="Ald_DH_C"/>
</dbReference>
<dbReference type="PIRSF" id="PIRSF000151">
    <property type="entry name" value="GPR"/>
    <property type="match status" value="1"/>
</dbReference>
<keyword evidence="5 7" id="KW-0560">Oxidoreductase</keyword>
<comment type="caution">
    <text evidence="9">The sequence shown here is derived from an EMBL/GenBank/DDBJ whole genome shotgun (WGS) entry which is preliminary data.</text>
</comment>
<evidence type="ECO:0000313" key="10">
    <source>
        <dbReference type="Proteomes" id="UP000265715"/>
    </source>
</evidence>
<reference evidence="9 10" key="1">
    <citation type="submission" date="2018-08" db="EMBL/GenBank/DDBJ databases">
        <title>Meiothermus terrae DSM 26712 genome sequencing project.</title>
        <authorList>
            <person name="Da Costa M.S."/>
            <person name="Albuquerque L."/>
            <person name="Raposo P."/>
            <person name="Froufe H.J.C."/>
            <person name="Barroso C.S."/>
            <person name="Egas C."/>
        </authorList>
    </citation>
    <scope>NUCLEOTIDE SEQUENCE [LARGE SCALE GENOMIC DNA]</scope>
    <source>
        <strain evidence="9 10">DSM 26712</strain>
    </source>
</reference>
<protein>
    <recommendedName>
        <fullName evidence="7">Gamma-glutamyl phosphate reductase</fullName>
        <shortName evidence="7">GPR</shortName>
        <ecNumber evidence="7">1.2.1.41</ecNumber>
    </recommendedName>
    <alternativeName>
        <fullName evidence="7">Glutamate-5-semialdehyde dehydrogenase</fullName>
    </alternativeName>
    <alternativeName>
        <fullName evidence="7">Glutamyl-gamma-semialdehyde dehydrogenase</fullName>
        <shortName evidence="7">GSA dehydrogenase</shortName>
    </alternativeName>
</protein>
<keyword evidence="4 7" id="KW-0521">NADP</keyword>
<evidence type="ECO:0000256" key="2">
    <source>
        <dbReference type="ARBA" id="ARBA00022605"/>
    </source>
</evidence>
<dbReference type="InterPro" id="IPR000965">
    <property type="entry name" value="GPR_dom"/>
</dbReference>
<dbReference type="InterPro" id="IPR012134">
    <property type="entry name" value="Glu-5-SA_DH"/>
</dbReference>
<dbReference type="SUPFAM" id="SSF53720">
    <property type="entry name" value="ALDH-like"/>
    <property type="match status" value="1"/>
</dbReference>
<evidence type="ECO:0000256" key="5">
    <source>
        <dbReference type="ARBA" id="ARBA00023002"/>
    </source>
</evidence>
<name>A0A399E8D3_9DEIN</name>
<keyword evidence="3 7" id="KW-0641">Proline biosynthesis</keyword>
<keyword evidence="10" id="KW-1185">Reference proteome</keyword>
<dbReference type="Proteomes" id="UP000265715">
    <property type="component" value="Unassembled WGS sequence"/>
</dbReference>
<comment type="pathway">
    <text evidence="1 7">Amino-acid biosynthesis; L-proline biosynthesis; L-glutamate 5-semialdehyde from L-glutamate: step 2/2.</text>
</comment>
<dbReference type="PANTHER" id="PTHR11063:SF8">
    <property type="entry name" value="DELTA-1-PYRROLINE-5-CARBOXYLATE SYNTHASE"/>
    <property type="match status" value="1"/>
</dbReference>
<dbReference type="NCBIfam" id="NF001221">
    <property type="entry name" value="PRK00197.1"/>
    <property type="match status" value="1"/>
</dbReference>
<dbReference type="GO" id="GO:0005737">
    <property type="term" value="C:cytoplasm"/>
    <property type="evidence" value="ECO:0007669"/>
    <property type="project" value="UniProtKB-SubCell"/>
</dbReference>
<dbReference type="InterPro" id="IPR015590">
    <property type="entry name" value="Aldehyde_DH_dom"/>
</dbReference>
<dbReference type="Gene3D" id="3.40.605.10">
    <property type="entry name" value="Aldehyde Dehydrogenase, Chain A, domain 1"/>
    <property type="match status" value="1"/>
</dbReference>
<dbReference type="AlphaFoldDB" id="A0A399E8D3"/>
<accession>A0A399E8D3</accession>
<feature type="domain" description="Aldehyde dehydrogenase" evidence="8">
    <location>
        <begin position="7"/>
        <end position="289"/>
    </location>
</feature>
<dbReference type="GO" id="GO:0050661">
    <property type="term" value="F:NADP binding"/>
    <property type="evidence" value="ECO:0007669"/>
    <property type="project" value="InterPro"/>
</dbReference>
<evidence type="ECO:0000256" key="7">
    <source>
        <dbReference type="HAMAP-Rule" id="MF_00412"/>
    </source>
</evidence>
<comment type="subcellular location">
    <subcellularLocation>
        <location evidence="7">Cytoplasm</location>
    </subcellularLocation>
</comment>
<dbReference type="InterPro" id="IPR016162">
    <property type="entry name" value="Ald_DH_N"/>
</dbReference>
<dbReference type="Gene3D" id="3.40.309.10">
    <property type="entry name" value="Aldehyde Dehydrogenase, Chain A, domain 2"/>
    <property type="match status" value="1"/>
</dbReference>
<evidence type="ECO:0000259" key="8">
    <source>
        <dbReference type="Pfam" id="PF00171"/>
    </source>
</evidence>
<dbReference type="UniPathway" id="UPA00098">
    <property type="reaction ID" value="UER00360"/>
</dbReference>
<dbReference type="InterPro" id="IPR016161">
    <property type="entry name" value="Ald_DH/histidinol_DH"/>
</dbReference>
<dbReference type="EC" id="1.2.1.41" evidence="7"/>
<dbReference type="RefSeq" id="WP_119316378.1">
    <property type="nucleotide sequence ID" value="NZ_QXDL01000221.1"/>
</dbReference>
<comment type="function">
    <text evidence="7">Catalyzes the NADPH-dependent reduction of L-glutamate 5-phosphate into L-glutamate 5-semialdehyde and phosphate. The product spontaneously undergoes cyclization to form 1-pyrroline-5-carboxylate.</text>
</comment>
<comment type="catalytic activity">
    <reaction evidence="6 7">
        <text>L-glutamate 5-semialdehyde + phosphate + NADP(+) = L-glutamyl 5-phosphate + NADPH + H(+)</text>
        <dbReference type="Rhea" id="RHEA:19541"/>
        <dbReference type="ChEBI" id="CHEBI:15378"/>
        <dbReference type="ChEBI" id="CHEBI:43474"/>
        <dbReference type="ChEBI" id="CHEBI:57783"/>
        <dbReference type="ChEBI" id="CHEBI:58066"/>
        <dbReference type="ChEBI" id="CHEBI:58274"/>
        <dbReference type="ChEBI" id="CHEBI:58349"/>
        <dbReference type="EC" id="1.2.1.41"/>
    </reaction>
</comment>
<gene>
    <name evidence="7 9" type="primary">proA</name>
    <name evidence="9" type="ORF">Mterra_03477</name>
</gene>
<keyword evidence="2 7" id="KW-0028">Amino-acid biosynthesis</keyword>
<dbReference type="FunFam" id="3.40.309.10:FF:000006">
    <property type="entry name" value="Gamma-glutamyl phosphate reductase"/>
    <property type="match status" value="1"/>
</dbReference>
<dbReference type="GO" id="GO:0055129">
    <property type="term" value="P:L-proline biosynthetic process"/>
    <property type="evidence" value="ECO:0007669"/>
    <property type="project" value="UniProtKB-UniRule"/>
</dbReference>
<proteinExistence type="inferred from homology"/>
<keyword evidence="7" id="KW-0963">Cytoplasm</keyword>
<sequence length="421" mass="45041">MIGEIGHRSIAEMAQRAREAARRLASASPAAKAQALRRAAARLHGDWDALEAANRHDLEAAEATGLSKAKLDRLRLTPRVRDDLVAGLLQVADMPDPVGEVEGLTLRPNGLQVGRMRVPLGVIGFIYESRPNATVEASALALKAGNAIVLRGGKEAFGSNQALVRLLQESLQQAGLPAEAVQLVPTTDRAAILELCHLGGLLDLLIPRGGKELIELVQREARMPVLAHAEGVNHLYVDDGAAVDKAVDIAVNGKAQRPSTCNALEKVLVHAAAAPEFLPRLEAAMAQAGVELRGCERTRELLPGVKAAGEEDWSAEYLDLILALKVVDSLEEALAHIARYGSRHTEAICTNDHAHAMRFLREVDASLVLVNASPRFNDGFQLGLGAEIGISTSKLHAYGVMGVRELTTTKWVALGDGQVRE</sequence>
<evidence type="ECO:0000256" key="1">
    <source>
        <dbReference type="ARBA" id="ARBA00004985"/>
    </source>
</evidence>
<evidence type="ECO:0000256" key="4">
    <source>
        <dbReference type="ARBA" id="ARBA00022857"/>
    </source>
</evidence>
<dbReference type="PROSITE" id="PS01223">
    <property type="entry name" value="PROA"/>
    <property type="match status" value="1"/>
</dbReference>
<dbReference type="Pfam" id="PF00171">
    <property type="entry name" value="Aldedh"/>
    <property type="match status" value="1"/>
</dbReference>
<comment type="similarity">
    <text evidence="7">Belongs to the gamma-glutamyl phosphate reductase family.</text>
</comment>
<dbReference type="EMBL" id="QXDL01000221">
    <property type="protein sequence ID" value="RIH80695.1"/>
    <property type="molecule type" value="Genomic_DNA"/>
</dbReference>
<dbReference type="CDD" id="cd07079">
    <property type="entry name" value="ALDH_F18-19_ProA-GPR"/>
    <property type="match status" value="1"/>
</dbReference>
<evidence type="ECO:0000256" key="6">
    <source>
        <dbReference type="ARBA" id="ARBA00049024"/>
    </source>
</evidence>
<dbReference type="HAMAP" id="MF_00412">
    <property type="entry name" value="ProA"/>
    <property type="match status" value="1"/>
</dbReference>
<organism evidence="9 10">
    <name type="scientific">Calidithermus terrae</name>
    <dbReference type="NCBI Taxonomy" id="1408545"/>
    <lineage>
        <taxon>Bacteria</taxon>
        <taxon>Thermotogati</taxon>
        <taxon>Deinococcota</taxon>
        <taxon>Deinococci</taxon>
        <taxon>Thermales</taxon>
        <taxon>Thermaceae</taxon>
        <taxon>Calidithermus</taxon>
    </lineage>
</organism>
<evidence type="ECO:0000256" key="3">
    <source>
        <dbReference type="ARBA" id="ARBA00022650"/>
    </source>
</evidence>
<dbReference type="OrthoDB" id="9809970at2"/>
<dbReference type="InterPro" id="IPR020593">
    <property type="entry name" value="G-glutamylP_reductase_CS"/>
</dbReference>